<dbReference type="Pfam" id="PF11876">
    <property type="entry name" value="TsiV"/>
    <property type="match status" value="1"/>
</dbReference>
<sequence length="401" mass="45053">MWLRKGNQGSAGRGAEAGSRSGHGDVWHASFGISQWGAVSRPGWSRRDGAGVCHSVRSVMQDAMNLGFESADVALISPCLLFEWAMEFDEGTEIFDFYRRAREALGDRLTHYNTGDGRWKPINKRAESLVKTWCENPVPFPKKFYCLMENGADAGATASSLRIDFAHRPYVEPSADELKQWRATERRSLPMHTILNLTLPLDHPLVTGNRVADWLCEFDIVANRRFISGSCGFGLNFPINFPSPDLDTETRNRVAALMQRYPGFDVASVMVGVGNKLRQRDPEFTERHQAAIARPYLKRANWLTFLSENQVDWIGGISGIEEHIAGTAVRLRRLKHGVCLQATPEPQLGDTSRDDYVAAYGPVAKLVRPVRLDSVDGGLLPWEFRQHGVQEWLDVFDRSNH</sequence>
<evidence type="ECO:0000313" key="2">
    <source>
        <dbReference type="EMBL" id="TEU53902.1"/>
    </source>
</evidence>
<protein>
    <submittedName>
        <fullName evidence="2">DUF3396 domain-containing protein</fullName>
    </submittedName>
</protein>
<evidence type="ECO:0000313" key="3">
    <source>
        <dbReference type="Proteomes" id="UP000298234"/>
    </source>
</evidence>
<organism evidence="2 3">
    <name type="scientific">Burkholderia cepacia</name>
    <name type="common">Pseudomonas cepacia</name>
    <dbReference type="NCBI Taxonomy" id="292"/>
    <lineage>
        <taxon>Bacteria</taxon>
        <taxon>Pseudomonadati</taxon>
        <taxon>Pseudomonadota</taxon>
        <taxon>Betaproteobacteria</taxon>
        <taxon>Burkholderiales</taxon>
        <taxon>Burkholderiaceae</taxon>
        <taxon>Burkholderia</taxon>
        <taxon>Burkholderia cepacia complex</taxon>
    </lineage>
</organism>
<dbReference type="InterPro" id="IPR021815">
    <property type="entry name" value="TsiV"/>
</dbReference>
<feature type="region of interest" description="Disordered" evidence="1">
    <location>
        <begin position="1"/>
        <end position="22"/>
    </location>
</feature>
<gene>
    <name evidence="2" type="ORF">E3D37_02080</name>
</gene>
<reference evidence="2 3" key="1">
    <citation type="submission" date="2019-03" db="EMBL/GenBank/DDBJ databases">
        <title>Burkholderia cepacia outbreak.</title>
        <authorList>
            <person name="Farzana R."/>
            <person name="Walsh T.R."/>
        </authorList>
    </citation>
    <scope>NUCLEOTIDE SEQUENCE [LARGE SCALE GENOMIC DNA]</scope>
    <source>
        <strain evidence="3">d13</strain>
    </source>
</reference>
<proteinExistence type="predicted"/>
<dbReference type="Proteomes" id="UP000298234">
    <property type="component" value="Unassembled WGS sequence"/>
</dbReference>
<evidence type="ECO:0000256" key="1">
    <source>
        <dbReference type="SAM" id="MobiDB-lite"/>
    </source>
</evidence>
<name>A0AAX2RZJ0_BURCE</name>
<accession>A0AAX2RZJ0</accession>
<comment type="caution">
    <text evidence="2">The sequence shown here is derived from an EMBL/GenBank/DDBJ whole genome shotgun (WGS) entry which is preliminary data.</text>
</comment>
<dbReference type="EMBL" id="SNSQ01000002">
    <property type="protein sequence ID" value="TEU53902.1"/>
    <property type="molecule type" value="Genomic_DNA"/>
</dbReference>
<dbReference type="AlphaFoldDB" id="A0AAX2RZJ0"/>